<dbReference type="InterPro" id="IPR001451">
    <property type="entry name" value="Hexapep"/>
</dbReference>
<dbReference type="Pfam" id="PF00132">
    <property type="entry name" value="Hexapep"/>
    <property type="match status" value="1"/>
</dbReference>
<dbReference type="InterPro" id="IPR050484">
    <property type="entry name" value="Transf_Hexapept/Carb_Anhydrase"/>
</dbReference>
<dbReference type="SUPFAM" id="SSF51161">
    <property type="entry name" value="Trimeric LpxA-like enzymes"/>
    <property type="match status" value="1"/>
</dbReference>
<reference evidence="1 2" key="1">
    <citation type="submission" date="2019-07" db="EMBL/GenBank/DDBJ databases">
        <title>Whole genome shotgun sequence of Microvirga aerophila NBRC 106136.</title>
        <authorList>
            <person name="Hosoyama A."/>
            <person name="Uohara A."/>
            <person name="Ohji S."/>
            <person name="Ichikawa N."/>
        </authorList>
    </citation>
    <scope>NUCLEOTIDE SEQUENCE [LARGE SCALE GENOMIC DNA]</scope>
    <source>
        <strain evidence="1 2">NBRC 106136</strain>
    </source>
</reference>
<dbReference type="PANTHER" id="PTHR13061:SF29">
    <property type="entry name" value="GAMMA CARBONIC ANHYDRASE-LIKE 1, MITOCHONDRIAL-RELATED"/>
    <property type="match status" value="1"/>
</dbReference>
<evidence type="ECO:0000313" key="1">
    <source>
        <dbReference type="EMBL" id="GEO16591.1"/>
    </source>
</evidence>
<comment type="caution">
    <text evidence="1">The sequence shown here is derived from an EMBL/GenBank/DDBJ whole genome shotgun (WGS) entry which is preliminary data.</text>
</comment>
<accession>A0A512BXB0</accession>
<dbReference type="EMBL" id="BJYU01000068">
    <property type="protein sequence ID" value="GEO16591.1"/>
    <property type="molecule type" value="Genomic_DNA"/>
</dbReference>
<evidence type="ECO:0000313" key="2">
    <source>
        <dbReference type="Proteomes" id="UP000321085"/>
    </source>
</evidence>
<gene>
    <name evidence="1" type="ORF">MAE02_42870</name>
</gene>
<dbReference type="Gene3D" id="2.160.10.10">
    <property type="entry name" value="Hexapeptide repeat proteins"/>
    <property type="match status" value="1"/>
</dbReference>
<sequence length="176" mass="18314">MPIYALDDTVPELPDADRIWIAPSAHVIGRVQLGRDVGIWFGAVLRGDNELIDIGDGTNIQEGAMLHTDPGFQLTIGAGVTIGHHAIIHGCSIGGGSLIGMGATVLNGARIGANCLVGANALVTEGKEFPDGSLIVGAPAKVVRELNSEALEGLRRSAANYVRNAEKFRSGLRVIG</sequence>
<keyword evidence="2" id="KW-1185">Reference proteome</keyword>
<dbReference type="PANTHER" id="PTHR13061">
    <property type="entry name" value="DYNACTIN SUBUNIT P25"/>
    <property type="match status" value="1"/>
</dbReference>
<dbReference type="CDD" id="cd04645">
    <property type="entry name" value="LbH_gamma_CA_like"/>
    <property type="match status" value="1"/>
</dbReference>
<protein>
    <submittedName>
        <fullName evidence="1">Gamma carbonic anhydrase family protein</fullName>
    </submittedName>
</protein>
<dbReference type="RefSeq" id="WP_114188454.1">
    <property type="nucleotide sequence ID" value="NZ_BJYU01000068.1"/>
</dbReference>
<dbReference type="AlphaFoldDB" id="A0A512BXB0"/>
<proteinExistence type="predicted"/>
<name>A0A512BXB0_9HYPH</name>
<dbReference type="Proteomes" id="UP000321085">
    <property type="component" value="Unassembled WGS sequence"/>
</dbReference>
<dbReference type="OrthoDB" id="9803036at2"/>
<dbReference type="InterPro" id="IPR011004">
    <property type="entry name" value="Trimer_LpxA-like_sf"/>
</dbReference>
<organism evidence="1 2">
    <name type="scientific">Microvirga aerophila</name>
    <dbReference type="NCBI Taxonomy" id="670291"/>
    <lineage>
        <taxon>Bacteria</taxon>
        <taxon>Pseudomonadati</taxon>
        <taxon>Pseudomonadota</taxon>
        <taxon>Alphaproteobacteria</taxon>
        <taxon>Hyphomicrobiales</taxon>
        <taxon>Methylobacteriaceae</taxon>
        <taxon>Microvirga</taxon>
    </lineage>
</organism>
<dbReference type="InterPro" id="IPR047324">
    <property type="entry name" value="LbH_gamma_CA-like"/>
</dbReference>